<keyword evidence="2" id="KW-0812">Transmembrane</keyword>
<proteinExistence type="predicted"/>
<protein>
    <recommendedName>
        <fullName evidence="7">Calponin-homology (CH) domain-containing protein</fullName>
    </recommendedName>
</protein>
<sequence>LNRQTSLTGSLISTSFQPDEQERIQKKTFTNWVNSYLSLHEPPYRIEDLFEDFNDGTKLIALIETLSGQTLPVERGNKRAHCLSNVDNALKYLESRK</sequence>
<evidence type="ECO:0000256" key="5">
    <source>
        <dbReference type="ARBA" id="ARBA00023136"/>
    </source>
</evidence>
<dbReference type="PANTHER" id="PTHR47535">
    <property type="entry name" value="MUSCLE-SPECIFIC PROTEIN 300 KDA, ISOFORM G"/>
    <property type="match status" value="1"/>
</dbReference>
<dbReference type="PANTHER" id="PTHR47535:SF1">
    <property type="entry name" value="NESPRIN-1"/>
    <property type="match status" value="1"/>
</dbReference>
<dbReference type="SUPFAM" id="SSF47576">
    <property type="entry name" value="Calponin-homology domain, CH-domain"/>
    <property type="match status" value="1"/>
</dbReference>
<evidence type="ECO:0000256" key="6">
    <source>
        <dbReference type="ARBA" id="ARBA00023203"/>
    </source>
</evidence>
<comment type="caution">
    <text evidence="8">The sequence shown here is derived from an EMBL/GenBank/DDBJ whole genome shotgun (WGS) entry which is preliminary data.</text>
</comment>
<dbReference type="PROSITE" id="PS50021">
    <property type="entry name" value="CH"/>
    <property type="match status" value="1"/>
</dbReference>
<dbReference type="InterPro" id="IPR001715">
    <property type="entry name" value="CH_dom"/>
</dbReference>
<evidence type="ECO:0000256" key="3">
    <source>
        <dbReference type="ARBA" id="ARBA00022737"/>
    </source>
</evidence>
<dbReference type="InterPro" id="IPR052403">
    <property type="entry name" value="LINC-complex_assoc"/>
</dbReference>
<keyword evidence="6" id="KW-0009">Actin-binding</keyword>
<gene>
    <name evidence="8" type="ORF">OKA104_LOCUS53889</name>
</gene>
<feature type="domain" description="Calponin-homology (CH)" evidence="7">
    <location>
        <begin position="23"/>
        <end position="97"/>
    </location>
</feature>
<dbReference type="GO" id="GO:0005737">
    <property type="term" value="C:cytoplasm"/>
    <property type="evidence" value="ECO:0007669"/>
    <property type="project" value="TreeGrafter"/>
</dbReference>
<dbReference type="GO" id="GO:0005640">
    <property type="term" value="C:nuclear outer membrane"/>
    <property type="evidence" value="ECO:0007669"/>
    <property type="project" value="TreeGrafter"/>
</dbReference>
<dbReference type="InterPro" id="IPR001589">
    <property type="entry name" value="Actinin_actin-bd_CS"/>
</dbReference>
<evidence type="ECO:0000256" key="2">
    <source>
        <dbReference type="ARBA" id="ARBA00022692"/>
    </source>
</evidence>
<keyword evidence="5" id="KW-0472">Membrane</keyword>
<dbReference type="InterPro" id="IPR036872">
    <property type="entry name" value="CH_dom_sf"/>
</dbReference>
<reference evidence="8" key="1">
    <citation type="submission" date="2021-02" db="EMBL/GenBank/DDBJ databases">
        <authorList>
            <person name="Nowell W R."/>
        </authorList>
    </citation>
    <scope>NUCLEOTIDE SEQUENCE</scope>
</reference>
<feature type="non-terminal residue" evidence="8">
    <location>
        <position position="1"/>
    </location>
</feature>
<evidence type="ECO:0000313" key="8">
    <source>
        <dbReference type="EMBL" id="CAF4445888.1"/>
    </source>
</evidence>
<name>A0A820S0U3_9BILA</name>
<dbReference type="EMBL" id="CAJOAY010034552">
    <property type="protein sequence ID" value="CAF4445888.1"/>
    <property type="molecule type" value="Genomic_DNA"/>
</dbReference>
<dbReference type="Pfam" id="PF00307">
    <property type="entry name" value="CH"/>
    <property type="match status" value="1"/>
</dbReference>
<dbReference type="Gene3D" id="1.10.418.10">
    <property type="entry name" value="Calponin-like domain"/>
    <property type="match status" value="1"/>
</dbReference>
<comment type="subcellular location">
    <subcellularLocation>
        <location evidence="1">Membrane</location>
    </subcellularLocation>
</comment>
<dbReference type="GO" id="GO:0007097">
    <property type="term" value="P:nuclear migration"/>
    <property type="evidence" value="ECO:0007669"/>
    <property type="project" value="TreeGrafter"/>
</dbReference>
<dbReference type="GO" id="GO:0034993">
    <property type="term" value="C:meiotic nuclear membrane microtubule tethering complex"/>
    <property type="evidence" value="ECO:0007669"/>
    <property type="project" value="TreeGrafter"/>
</dbReference>
<evidence type="ECO:0000313" key="9">
    <source>
        <dbReference type="Proteomes" id="UP000663881"/>
    </source>
</evidence>
<evidence type="ECO:0000256" key="4">
    <source>
        <dbReference type="ARBA" id="ARBA00022989"/>
    </source>
</evidence>
<keyword evidence="4" id="KW-1133">Transmembrane helix</keyword>
<organism evidence="8 9">
    <name type="scientific">Adineta steineri</name>
    <dbReference type="NCBI Taxonomy" id="433720"/>
    <lineage>
        <taxon>Eukaryota</taxon>
        <taxon>Metazoa</taxon>
        <taxon>Spiralia</taxon>
        <taxon>Gnathifera</taxon>
        <taxon>Rotifera</taxon>
        <taxon>Eurotatoria</taxon>
        <taxon>Bdelloidea</taxon>
        <taxon>Adinetida</taxon>
        <taxon>Adinetidae</taxon>
        <taxon>Adineta</taxon>
    </lineage>
</organism>
<dbReference type="PROSITE" id="PS00019">
    <property type="entry name" value="ACTININ_1"/>
    <property type="match status" value="1"/>
</dbReference>
<dbReference type="GO" id="GO:0051015">
    <property type="term" value="F:actin filament binding"/>
    <property type="evidence" value="ECO:0007669"/>
    <property type="project" value="TreeGrafter"/>
</dbReference>
<dbReference type="Proteomes" id="UP000663881">
    <property type="component" value="Unassembled WGS sequence"/>
</dbReference>
<keyword evidence="3" id="KW-0677">Repeat</keyword>
<evidence type="ECO:0000259" key="7">
    <source>
        <dbReference type="PROSITE" id="PS50021"/>
    </source>
</evidence>
<accession>A0A820S0U3</accession>
<feature type="non-terminal residue" evidence="8">
    <location>
        <position position="97"/>
    </location>
</feature>
<dbReference type="AlphaFoldDB" id="A0A820S0U3"/>
<evidence type="ECO:0000256" key="1">
    <source>
        <dbReference type="ARBA" id="ARBA00004370"/>
    </source>
</evidence>